<dbReference type="GO" id="GO:0006508">
    <property type="term" value="P:proteolysis"/>
    <property type="evidence" value="ECO:0007669"/>
    <property type="project" value="UniProtKB-KW"/>
</dbReference>
<keyword evidence="9" id="KW-0482">Metalloprotease</keyword>
<sequence length="371" mass="41916">MKDPRIETLAKNLINYSVRLQKGEKVLIENFGLQRELVTALVKEAYAAGGYPFVSLKDHQVDRALLLGAQEEQFNMMADFEANVMSKMDAYIGLRSGDNINEHADVPDEKMRIQGSTIGRKVHSDIRVPKTKWVVLRYPNSSMAQLAKMSTEAFEDFYFKVCNLDYGKMDQAMDNLVELMNNTDKVKITGPGTDLTFSIKDIPAIKCSGQMNIPDGEVYTAPVRDSVNGVITYNTPSPYQGFTFENVKLTFKDGKIVEAVANDSKRINKIFNTDEGARYIGEFAIGVNPFIQHPMQDILFDEKIDGSFHFTPGQAYDDAYNGNKSNIHWDMVNIQRPDYGGGEIYFDDRLIRKDGRFVIPELEALNPENLK</sequence>
<protein>
    <submittedName>
        <fullName evidence="10">Aminopeptidase</fullName>
    </submittedName>
</protein>
<dbReference type="EMBL" id="LJIX01000006">
    <property type="protein sequence ID" value="KQL20846.1"/>
    <property type="molecule type" value="Genomic_DNA"/>
</dbReference>
<evidence type="ECO:0000256" key="6">
    <source>
        <dbReference type="ARBA" id="ARBA00022670"/>
    </source>
</evidence>
<dbReference type="InterPro" id="IPR000787">
    <property type="entry name" value="Peptidase_M29"/>
</dbReference>
<evidence type="ECO:0000256" key="3">
    <source>
        <dbReference type="ARBA" id="ARBA00001947"/>
    </source>
</evidence>
<comment type="cofactor">
    <cofactor evidence="1">
        <name>Co(2+)</name>
        <dbReference type="ChEBI" id="CHEBI:48828"/>
    </cofactor>
</comment>
<keyword evidence="5 10" id="KW-0031">Aminopeptidase</keyword>
<keyword evidence="6" id="KW-0645">Protease</keyword>
<dbReference type="InterPro" id="IPR035097">
    <property type="entry name" value="M29_N-terminal"/>
</dbReference>
<dbReference type="SUPFAM" id="SSF144052">
    <property type="entry name" value="Thermophilic metalloprotease-like"/>
    <property type="match status" value="1"/>
</dbReference>
<dbReference type="PANTHER" id="PTHR34448">
    <property type="entry name" value="AMINOPEPTIDASE"/>
    <property type="match status" value="1"/>
</dbReference>
<comment type="cofactor">
    <cofactor evidence="2">
        <name>Mg(2+)</name>
        <dbReference type="ChEBI" id="CHEBI:18420"/>
    </cofactor>
</comment>
<reference evidence="10 11" key="1">
    <citation type="submission" date="2015-09" db="EMBL/GenBank/DDBJ databases">
        <title>Genome sequencing project for genomic taxonomy and phylogenomics of Bacillus-like bacteria.</title>
        <authorList>
            <person name="Liu B."/>
            <person name="Wang J."/>
            <person name="Zhu Y."/>
            <person name="Liu G."/>
            <person name="Chen Q."/>
            <person name="Chen Z."/>
            <person name="Lan J."/>
            <person name="Che J."/>
            <person name="Ge C."/>
            <person name="Shi H."/>
            <person name="Pan Z."/>
            <person name="Liu X."/>
        </authorList>
    </citation>
    <scope>NUCLEOTIDE SEQUENCE [LARGE SCALE GENOMIC DNA]</scope>
    <source>
        <strain evidence="10 11">FJAT-18043</strain>
    </source>
</reference>
<evidence type="ECO:0000256" key="1">
    <source>
        <dbReference type="ARBA" id="ARBA00001941"/>
    </source>
</evidence>
<keyword evidence="11" id="KW-1185">Reference proteome</keyword>
<evidence type="ECO:0000256" key="5">
    <source>
        <dbReference type="ARBA" id="ARBA00022438"/>
    </source>
</evidence>
<comment type="cofactor">
    <cofactor evidence="3">
        <name>Zn(2+)</name>
        <dbReference type="ChEBI" id="CHEBI:29105"/>
    </cofactor>
</comment>
<keyword evidence="7" id="KW-0479">Metal-binding</keyword>
<dbReference type="STRING" id="1637975.AN957_21090"/>
<dbReference type="Gene3D" id="3.40.1830.10">
    <property type="entry name" value="Thermophilic metalloprotease (M29)"/>
    <property type="match status" value="1"/>
</dbReference>
<dbReference type="GO" id="GO:0004177">
    <property type="term" value="F:aminopeptidase activity"/>
    <property type="evidence" value="ECO:0007669"/>
    <property type="project" value="UniProtKB-KW"/>
</dbReference>
<comment type="similarity">
    <text evidence="4">Belongs to the peptidase M29 family.</text>
</comment>
<gene>
    <name evidence="10" type="ORF">AN957_21090</name>
</gene>
<dbReference type="AlphaFoldDB" id="A0A0Q3QSZ7"/>
<dbReference type="GO" id="GO:0008237">
    <property type="term" value="F:metallopeptidase activity"/>
    <property type="evidence" value="ECO:0007669"/>
    <property type="project" value="UniProtKB-KW"/>
</dbReference>
<proteinExistence type="inferred from homology"/>
<comment type="caution">
    <text evidence="10">The sequence shown here is derived from an EMBL/GenBank/DDBJ whole genome shotgun (WGS) entry which is preliminary data.</text>
</comment>
<dbReference type="PATRIC" id="fig|1637975.4.peg.4198"/>
<name>A0A0Q3QSZ7_9BACI</name>
<keyword evidence="8" id="KW-0378">Hydrolase</keyword>
<evidence type="ECO:0000256" key="7">
    <source>
        <dbReference type="ARBA" id="ARBA00022723"/>
    </source>
</evidence>
<dbReference type="GO" id="GO:0046872">
    <property type="term" value="F:metal ion binding"/>
    <property type="evidence" value="ECO:0007669"/>
    <property type="project" value="UniProtKB-KW"/>
</dbReference>
<evidence type="ECO:0000313" key="11">
    <source>
        <dbReference type="Proteomes" id="UP000050996"/>
    </source>
</evidence>
<dbReference type="Pfam" id="PF02073">
    <property type="entry name" value="Peptidase_M29"/>
    <property type="match status" value="1"/>
</dbReference>
<dbReference type="PANTHER" id="PTHR34448:SF1">
    <property type="entry name" value="BLL6088 PROTEIN"/>
    <property type="match status" value="1"/>
</dbReference>
<organism evidence="10 11">
    <name type="scientific">Cytobacillus solani</name>
    <dbReference type="NCBI Taxonomy" id="1637975"/>
    <lineage>
        <taxon>Bacteria</taxon>
        <taxon>Bacillati</taxon>
        <taxon>Bacillota</taxon>
        <taxon>Bacilli</taxon>
        <taxon>Bacillales</taxon>
        <taxon>Bacillaceae</taxon>
        <taxon>Cytobacillus</taxon>
    </lineage>
</organism>
<evidence type="ECO:0000313" key="10">
    <source>
        <dbReference type="EMBL" id="KQL20846.1"/>
    </source>
</evidence>
<evidence type="ECO:0000256" key="2">
    <source>
        <dbReference type="ARBA" id="ARBA00001946"/>
    </source>
</evidence>
<dbReference type="RefSeq" id="WP_056686029.1">
    <property type="nucleotide sequence ID" value="NZ_CP041305.1"/>
</dbReference>
<dbReference type="Proteomes" id="UP000050996">
    <property type="component" value="Unassembled WGS sequence"/>
</dbReference>
<accession>A0A0Q3QSZ7</accession>
<evidence type="ECO:0000256" key="4">
    <source>
        <dbReference type="ARBA" id="ARBA00008236"/>
    </source>
</evidence>
<dbReference type="InterPro" id="IPR052170">
    <property type="entry name" value="M29_Exopeptidase"/>
</dbReference>
<evidence type="ECO:0000256" key="9">
    <source>
        <dbReference type="ARBA" id="ARBA00023049"/>
    </source>
</evidence>
<evidence type="ECO:0000256" key="8">
    <source>
        <dbReference type="ARBA" id="ARBA00022801"/>
    </source>
</evidence>